<name>A0A1Y6M2W9_ZYMTR</name>
<dbReference type="InterPro" id="IPR027640">
    <property type="entry name" value="Kinesin-like_fam"/>
</dbReference>
<proteinExistence type="inferred from homology"/>
<sequence length="137" mass="14615">MFSSLGEPSRHNGDRTLTSVGMNLQDGGGSQGYTDRQLVGATGAVPAEKNGQDVIRTVLLSVDKRAGSSTVTPRTNPSPTSDGVHVQNPTDEPVKSYDDVLRLIKMGDHNRTTASTKINDTSSRSHAVFTLTLSYVL</sequence>
<dbReference type="InterPro" id="IPR027417">
    <property type="entry name" value="P-loop_NTPase"/>
</dbReference>
<gene>
    <name evidence="4" type="ORF">ZT1A5_G11690</name>
</gene>
<evidence type="ECO:0000313" key="5">
    <source>
        <dbReference type="Proteomes" id="UP000215453"/>
    </source>
</evidence>
<feature type="domain" description="Kinesin motor" evidence="3">
    <location>
        <begin position="1"/>
        <end position="137"/>
    </location>
</feature>
<feature type="region of interest" description="Disordered" evidence="2">
    <location>
        <begin position="1"/>
        <end position="35"/>
    </location>
</feature>
<dbReference type="Proteomes" id="UP000215453">
    <property type="component" value="Chromosome 16"/>
</dbReference>
<dbReference type="GO" id="GO:0005874">
    <property type="term" value="C:microtubule"/>
    <property type="evidence" value="ECO:0007669"/>
    <property type="project" value="TreeGrafter"/>
</dbReference>
<evidence type="ECO:0000313" key="4">
    <source>
        <dbReference type="EMBL" id="SMY30239.1"/>
    </source>
</evidence>
<dbReference type="EMBL" id="LT882691">
    <property type="protein sequence ID" value="SMY30239.1"/>
    <property type="molecule type" value="Genomic_DNA"/>
</dbReference>
<dbReference type="GO" id="GO:0047496">
    <property type="term" value="P:vesicle transport along microtubule"/>
    <property type="evidence" value="ECO:0007669"/>
    <property type="project" value="TreeGrafter"/>
</dbReference>
<evidence type="ECO:0000256" key="2">
    <source>
        <dbReference type="SAM" id="MobiDB-lite"/>
    </source>
</evidence>
<dbReference type="InterPro" id="IPR036961">
    <property type="entry name" value="Kinesin_motor_dom_sf"/>
</dbReference>
<dbReference type="GO" id="GO:0016887">
    <property type="term" value="F:ATP hydrolysis activity"/>
    <property type="evidence" value="ECO:0007669"/>
    <property type="project" value="TreeGrafter"/>
</dbReference>
<evidence type="ECO:0000259" key="3">
    <source>
        <dbReference type="PROSITE" id="PS50067"/>
    </source>
</evidence>
<dbReference type="Pfam" id="PF00225">
    <property type="entry name" value="Kinesin"/>
    <property type="match status" value="1"/>
</dbReference>
<evidence type="ECO:0000256" key="1">
    <source>
        <dbReference type="PROSITE-ProRule" id="PRU00283"/>
    </source>
</evidence>
<dbReference type="GO" id="GO:0005524">
    <property type="term" value="F:ATP binding"/>
    <property type="evidence" value="ECO:0007669"/>
    <property type="project" value="InterPro"/>
</dbReference>
<accession>A0A1Y6M2W9</accession>
<dbReference type="PROSITE" id="PS50067">
    <property type="entry name" value="KINESIN_MOTOR_2"/>
    <property type="match status" value="1"/>
</dbReference>
<comment type="caution">
    <text evidence="1">Lacks conserved residue(s) required for the propagation of feature annotation.</text>
</comment>
<dbReference type="PANTHER" id="PTHR24115:SF820">
    <property type="entry name" value="KINESIN-LIKE PROTEIN"/>
    <property type="match status" value="1"/>
</dbReference>
<organism evidence="4 5">
    <name type="scientific">Zymoseptoria tritici ST99CH_1A5</name>
    <dbReference type="NCBI Taxonomy" id="1276529"/>
    <lineage>
        <taxon>Eukaryota</taxon>
        <taxon>Fungi</taxon>
        <taxon>Dikarya</taxon>
        <taxon>Ascomycota</taxon>
        <taxon>Pezizomycotina</taxon>
        <taxon>Dothideomycetes</taxon>
        <taxon>Dothideomycetidae</taxon>
        <taxon>Mycosphaerellales</taxon>
        <taxon>Mycosphaerellaceae</taxon>
        <taxon>Zymoseptoria</taxon>
    </lineage>
</organism>
<protein>
    <recommendedName>
        <fullName evidence="3">Kinesin motor domain-containing protein</fullName>
    </recommendedName>
</protein>
<dbReference type="GO" id="GO:0008017">
    <property type="term" value="F:microtubule binding"/>
    <property type="evidence" value="ECO:0007669"/>
    <property type="project" value="InterPro"/>
</dbReference>
<dbReference type="SUPFAM" id="SSF52540">
    <property type="entry name" value="P-loop containing nucleoside triphosphate hydrolases"/>
    <property type="match status" value="1"/>
</dbReference>
<dbReference type="InterPro" id="IPR001752">
    <property type="entry name" value="Kinesin_motor_dom"/>
</dbReference>
<comment type="similarity">
    <text evidence="1">Belongs to the TRAFAC class myosin-kinesin ATPase superfamily. Kinesin family.</text>
</comment>
<dbReference type="GO" id="GO:0003777">
    <property type="term" value="F:microtubule motor activity"/>
    <property type="evidence" value="ECO:0007669"/>
    <property type="project" value="InterPro"/>
</dbReference>
<dbReference type="AlphaFoldDB" id="A0A1Y6M2W9"/>
<reference evidence="4 5" key="1">
    <citation type="submission" date="2016-10" db="EMBL/GenBank/DDBJ databases">
        <authorList>
            <person name="Varghese N."/>
        </authorList>
    </citation>
    <scope>NUCLEOTIDE SEQUENCE [LARGE SCALE GENOMIC DNA]</scope>
</reference>
<dbReference type="Gene3D" id="3.40.850.10">
    <property type="entry name" value="Kinesin motor domain"/>
    <property type="match status" value="1"/>
</dbReference>
<dbReference type="PANTHER" id="PTHR24115">
    <property type="entry name" value="KINESIN-RELATED"/>
    <property type="match status" value="1"/>
</dbReference>
<feature type="compositionally biased region" description="Polar residues" evidence="2">
    <location>
        <begin position="67"/>
        <end position="81"/>
    </location>
</feature>
<feature type="region of interest" description="Disordered" evidence="2">
    <location>
        <begin position="64"/>
        <end position="94"/>
    </location>
</feature>
<dbReference type="GO" id="GO:0005871">
    <property type="term" value="C:kinesin complex"/>
    <property type="evidence" value="ECO:0007669"/>
    <property type="project" value="TreeGrafter"/>
</dbReference>